<protein>
    <recommendedName>
        <fullName evidence="1">Alpha-2-macroglobulin bait region domain-containing protein</fullName>
    </recommendedName>
</protein>
<proteinExistence type="predicted"/>
<dbReference type="PANTHER" id="PTHR40094">
    <property type="entry name" value="ALPHA-2-MACROGLOBULIN HOMOLOG"/>
    <property type="match status" value="1"/>
</dbReference>
<dbReference type="PANTHER" id="PTHR40094:SF1">
    <property type="entry name" value="UBIQUITIN DOMAIN-CONTAINING PROTEIN"/>
    <property type="match status" value="1"/>
</dbReference>
<gene>
    <name evidence="2" type="ORF">S01H1_31245</name>
</gene>
<dbReference type="GO" id="GO:0004866">
    <property type="term" value="F:endopeptidase inhibitor activity"/>
    <property type="evidence" value="ECO:0007669"/>
    <property type="project" value="TreeGrafter"/>
</dbReference>
<evidence type="ECO:0000259" key="1">
    <source>
        <dbReference type="SMART" id="SM01359"/>
    </source>
</evidence>
<evidence type="ECO:0000313" key="2">
    <source>
        <dbReference type="EMBL" id="GAF88962.1"/>
    </source>
</evidence>
<dbReference type="InterPro" id="IPR051802">
    <property type="entry name" value="YfhM-like"/>
</dbReference>
<dbReference type="SMART" id="SM01359">
    <property type="entry name" value="A2M_N_2"/>
    <property type="match status" value="1"/>
</dbReference>
<dbReference type="InterPro" id="IPR011625">
    <property type="entry name" value="A2M_N_BRD"/>
</dbReference>
<name>X0TLH2_9ZZZZ</name>
<dbReference type="Pfam" id="PF07703">
    <property type="entry name" value="A2M_BRD"/>
    <property type="match status" value="1"/>
</dbReference>
<sequence length="275" mass="31156">EWNLVRERGVGGVLDTRWELEEIVEDSFRLALNKKRSGYVLGNRELQTDRIGSYLIEIHGTDDQGREALTRFSFYSTGSGYALWQRDDEQEIDIVPDKKIYAPGDTAQLLIKSPLERGRYILTLEREGIIEERILDLEGSTQLVEVEIKEEHIPVIYVALSGSTGRLAPPPNSPDLPDLGKPRGCFGLQAIPVESGRRRIDLDIRTSRESFRPGSEAEVTVTARFQGKPLAGAEIAFIAADRGVLDLINYHIPDPHSFFYDRYNFPLRVAHYDTR</sequence>
<feature type="non-terminal residue" evidence="2">
    <location>
        <position position="1"/>
    </location>
</feature>
<dbReference type="AlphaFoldDB" id="X0TLH2"/>
<organism evidence="2">
    <name type="scientific">marine sediment metagenome</name>
    <dbReference type="NCBI Taxonomy" id="412755"/>
    <lineage>
        <taxon>unclassified sequences</taxon>
        <taxon>metagenomes</taxon>
        <taxon>ecological metagenomes</taxon>
    </lineage>
</organism>
<accession>X0TLH2</accession>
<reference evidence="2" key="1">
    <citation type="journal article" date="2014" name="Front. Microbiol.">
        <title>High frequency of phylogenetically diverse reductive dehalogenase-homologous genes in deep subseafloor sedimentary metagenomes.</title>
        <authorList>
            <person name="Kawai M."/>
            <person name="Futagami T."/>
            <person name="Toyoda A."/>
            <person name="Takaki Y."/>
            <person name="Nishi S."/>
            <person name="Hori S."/>
            <person name="Arai W."/>
            <person name="Tsubouchi T."/>
            <person name="Morono Y."/>
            <person name="Uchiyama I."/>
            <person name="Ito T."/>
            <person name="Fujiyama A."/>
            <person name="Inagaki F."/>
            <person name="Takami H."/>
        </authorList>
    </citation>
    <scope>NUCLEOTIDE SEQUENCE</scope>
    <source>
        <strain evidence="2">Expedition CK06-06</strain>
    </source>
</reference>
<dbReference type="EMBL" id="BARS01019267">
    <property type="protein sequence ID" value="GAF88962.1"/>
    <property type="molecule type" value="Genomic_DNA"/>
</dbReference>
<comment type="caution">
    <text evidence="2">The sequence shown here is derived from an EMBL/GenBank/DDBJ whole genome shotgun (WGS) entry which is preliminary data.</text>
</comment>
<feature type="non-terminal residue" evidence="2">
    <location>
        <position position="275"/>
    </location>
</feature>
<feature type="domain" description="Alpha-2-macroglobulin bait region" evidence="1">
    <location>
        <begin position="92"/>
        <end position="247"/>
    </location>
</feature>